<dbReference type="EMBL" id="DMND01000050">
    <property type="protein sequence ID" value="HAN26638.1"/>
    <property type="molecule type" value="Genomic_DNA"/>
</dbReference>
<accession>A0A3C1KJL4</accession>
<gene>
    <name evidence="2" type="ORF">DCP75_02735</name>
</gene>
<dbReference type="InterPro" id="IPR027417">
    <property type="entry name" value="P-loop_NTPase"/>
</dbReference>
<evidence type="ECO:0000313" key="2">
    <source>
        <dbReference type="EMBL" id="HAN26638.1"/>
    </source>
</evidence>
<dbReference type="Gene3D" id="3.40.50.300">
    <property type="entry name" value="P-loop containing nucleotide triphosphate hydrolases"/>
    <property type="match status" value="1"/>
</dbReference>
<feature type="non-terminal residue" evidence="2">
    <location>
        <position position="1"/>
    </location>
</feature>
<feature type="compositionally biased region" description="Gly residues" evidence="1">
    <location>
        <begin position="1"/>
        <end position="14"/>
    </location>
</feature>
<sequence>LVDLGPEGGSGGGQIIATGTPEEVAEAPGSYTGMFLKPLLTRAAGGRSKKGAVRKGKKKAAA</sequence>
<dbReference type="AlphaFoldDB" id="A0A3C1KJL4"/>
<name>A0A3C1KJL4_9GAMM</name>
<reference evidence="2 3" key="1">
    <citation type="journal article" date="2018" name="Nat. Biotechnol.">
        <title>A standardized bacterial taxonomy based on genome phylogeny substantially revises the tree of life.</title>
        <authorList>
            <person name="Parks D.H."/>
            <person name="Chuvochina M."/>
            <person name="Waite D.W."/>
            <person name="Rinke C."/>
            <person name="Skarshewski A."/>
            <person name="Chaumeil P.A."/>
            <person name="Hugenholtz P."/>
        </authorList>
    </citation>
    <scope>NUCLEOTIDE SEQUENCE [LARGE SCALE GENOMIC DNA]</scope>
    <source>
        <strain evidence="2">UBA9158</strain>
    </source>
</reference>
<proteinExistence type="predicted"/>
<evidence type="ECO:0000256" key="1">
    <source>
        <dbReference type="SAM" id="MobiDB-lite"/>
    </source>
</evidence>
<evidence type="ECO:0000313" key="3">
    <source>
        <dbReference type="Proteomes" id="UP000259273"/>
    </source>
</evidence>
<comment type="caution">
    <text evidence="2">The sequence shown here is derived from an EMBL/GenBank/DDBJ whole genome shotgun (WGS) entry which is preliminary data.</text>
</comment>
<dbReference type="Proteomes" id="UP000259273">
    <property type="component" value="Unassembled WGS sequence"/>
</dbReference>
<protein>
    <recommendedName>
        <fullName evidence="4">Excinuclease ABC subunit A</fullName>
    </recommendedName>
</protein>
<evidence type="ECO:0008006" key="4">
    <source>
        <dbReference type="Google" id="ProtNLM"/>
    </source>
</evidence>
<feature type="region of interest" description="Disordered" evidence="1">
    <location>
        <begin position="1"/>
        <end position="21"/>
    </location>
</feature>
<organism evidence="2 3">
    <name type="scientific">Haliea salexigens</name>
    <dbReference type="NCBI Taxonomy" id="287487"/>
    <lineage>
        <taxon>Bacteria</taxon>
        <taxon>Pseudomonadati</taxon>
        <taxon>Pseudomonadota</taxon>
        <taxon>Gammaproteobacteria</taxon>
        <taxon>Cellvibrionales</taxon>
        <taxon>Halieaceae</taxon>
        <taxon>Haliea</taxon>
    </lineage>
</organism>